<feature type="compositionally biased region" description="Basic residues" evidence="1">
    <location>
        <begin position="41"/>
        <end position="64"/>
    </location>
</feature>
<organism evidence="3 4">
    <name type="scientific">Ceratopteris richardii</name>
    <name type="common">Triangle waterfern</name>
    <dbReference type="NCBI Taxonomy" id="49495"/>
    <lineage>
        <taxon>Eukaryota</taxon>
        <taxon>Viridiplantae</taxon>
        <taxon>Streptophyta</taxon>
        <taxon>Embryophyta</taxon>
        <taxon>Tracheophyta</taxon>
        <taxon>Polypodiopsida</taxon>
        <taxon>Polypodiidae</taxon>
        <taxon>Polypodiales</taxon>
        <taxon>Pteridineae</taxon>
        <taxon>Pteridaceae</taxon>
        <taxon>Parkerioideae</taxon>
        <taxon>Ceratopteris</taxon>
    </lineage>
</organism>
<evidence type="ECO:0000259" key="2">
    <source>
        <dbReference type="Pfam" id="PF23403"/>
    </source>
</evidence>
<feature type="compositionally biased region" description="Basic and acidic residues" evidence="1">
    <location>
        <begin position="393"/>
        <end position="408"/>
    </location>
</feature>
<keyword evidence="4" id="KW-1185">Reference proteome</keyword>
<proteinExistence type="predicted"/>
<feature type="compositionally biased region" description="Polar residues" evidence="1">
    <location>
        <begin position="1"/>
        <end position="10"/>
    </location>
</feature>
<dbReference type="Proteomes" id="UP000825935">
    <property type="component" value="Chromosome 26"/>
</dbReference>
<evidence type="ECO:0000313" key="4">
    <source>
        <dbReference type="Proteomes" id="UP000825935"/>
    </source>
</evidence>
<dbReference type="EMBL" id="CM035431">
    <property type="protein sequence ID" value="KAH7296520.1"/>
    <property type="molecule type" value="Genomic_DNA"/>
</dbReference>
<dbReference type="AlphaFoldDB" id="A0A8T2RKK2"/>
<gene>
    <name evidence="3" type="ORF">KP509_26G026600</name>
</gene>
<feature type="region of interest" description="Disordered" evidence="1">
    <location>
        <begin position="489"/>
        <end position="531"/>
    </location>
</feature>
<feature type="compositionally biased region" description="Basic and acidic residues" evidence="1">
    <location>
        <begin position="192"/>
        <end position="201"/>
    </location>
</feature>
<accession>A0A8T2RKK2</accession>
<feature type="compositionally biased region" description="Polar residues" evidence="1">
    <location>
        <begin position="303"/>
        <end position="318"/>
    </location>
</feature>
<feature type="compositionally biased region" description="Low complexity" evidence="1">
    <location>
        <begin position="333"/>
        <end position="346"/>
    </location>
</feature>
<feature type="region of interest" description="Disordered" evidence="1">
    <location>
        <begin position="1"/>
        <end position="376"/>
    </location>
</feature>
<feature type="domain" description="LTI65/LTI78 N-terminal" evidence="2">
    <location>
        <begin position="39"/>
        <end position="91"/>
    </location>
</feature>
<dbReference type="GO" id="GO:0009737">
    <property type="term" value="P:response to abscisic acid"/>
    <property type="evidence" value="ECO:0007669"/>
    <property type="project" value="InterPro"/>
</dbReference>
<evidence type="ECO:0000313" key="3">
    <source>
        <dbReference type="EMBL" id="KAH7296520.1"/>
    </source>
</evidence>
<sequence>MQTQQLSPYSEASAPADQHQQVVPTRPELTSFPGEQDDHAHKKKSVIGKVKDKAKKLKRKIQKPKTHDGAGDDNEGSSSASSGDDESDNESHLQEMTPQTGENTDEKGVVITPGLKGESFEAIPDTSVGGVDGVHRGFENLQLSDDREDEKLQNEVPSAPGQVSAGVSPYLGRHDPADSSAARVSNPSDPVEEGKNVEGKDLIVAPGQEHSAGDLQQEEHYSGDLQQEVNRAPGPNLSDNSGAWYTPTSSEGVPGDVQSDRANADLYAKSYEKKPSTITSRVVETVTGLKDTVSAKMGYGAPNKSSDSSPKNTTSVDTPNAEDKSLLQKIQESAASASEAVASKLSYGSKQSPVESSGQDPPSGASKSYSEKASEAVLSAKDAVAAKFGYGKSSEEDHPVPASHDKTVTDQVSEGFQGAKDVVASKLGHGDNSEQVSETQSSENKSYTQKMSEMIHGAKDTVVTKLGYGESQTDPAVGKDGSKTALQKIQETARGASEAVTSKLGYGKRADTDDGVSGNESNATPTRFHPGEEDVALSQLITEKLSTGASTVKGTILKPFNKTGPSPSSEAHEVAGKANEDVQAAGNDI</sequence>
<feature type="compositionally biased region" description="Basic and acidic residues" evidence="1">
    <location>
        <begin position="570"/>
        <end position="580"/>
    </location>
</feature>
<dbReference type="PANTHER" id="PTHR33836:SF1">
    <property type="entry name" value="LOW-TEMPERATURE-INDUCED 65 KDA PROTEIN-RELATED"/>
    <property type="match status" value="1"/>
</dbReference>
<dbReference type="OrthoDB" id="1931597at2759"/>
<feature type="region of interest" description="Disordered" evidence="1">
    <location>
        <begin position="555"/>
        <end position="589"/>
    </location>
</feature>
<dbReference type="PANTHER" id="PTHR33836">
    <property type="entry name" value="LOW-TEMPERATURE-INDUCED 65 KDA PROTEIN-RELATED"/>
    <property type="match status" value="1"/>
</dbReference>
<feature type="compositionally biased region" description="Polar residues" evidence="1">
    <location>
        <begin position="348"/>
        <end position="360"/>
    </location>
</feature>
<feature type="compositionally biased region" description="Polar residues" evidence="1">
    <location>
        <begin position="237"/>
        <end position="251"/>
    </location>
</feature>
<name>A0A8T2RKK2_CERRI</name>
<reference evidence="3" key="1">
    <citation type="submission" date="2021-08" db="EMBL/GenBank/DDBJ databases">
        <title>WGS assembly of Ceratopteris richardii.</title>
        <authorList>
            <person name="Marchant D.B."/>
            <person name="Chen G."/>
            <person name="Jenkins J."/>
            <person name="Shu S."/>
            <person name="Leebens-Mack J."/>
            <person name="Grimwood J."/>
            <person name="Schmutz J."/>
            <person name="Soltis P."/>
            <person name="Soltis D."/>
            <person name="Chen Z.-H."/>
        </authorList>
    </citation>
    <scope>NUCLEOTIDE SEQUENCE</scope>
    <source>
        <strain evidence="3">Whitten #5841</strain>
        <tissue evidence="3">Leaf</tissue>
    </source>
</reference>
<dbReference type="OMA" id="YEPESKT"/>
<dbReference type="Pfam" id="PF23403">
    <property type="entry name" value="LTI65_LTI78_N"/>
    <property type="match status" value="1"/>
</dbReference>
<evidence type="ECO:0000256" key="1">
    <source>
        <dbReference type="SAM" id="MobiDB-lite"/>
    </source>
</evidence>
<protein>
    <recommendedName>
        <fullName evidence="2">LTI65/LTI78 N-terminal domain-containing protein</fullName>
    </recommendedName>
</protein>
<dbReference type="InterPro" id="IPR037491">
    <property type="entry name" value="LTI78/LTI65"/>
</dbReference>
<feature type="compositionally biased region" description="Polar residues" evidence="1">
    <location>
        <begin position="433"/>
        <end position="450"/>
    </location>
</feature>
<dbReference type="InterPro" id="IPR056605">
    <property type="entry name" value="LTI65_LTI78_N"/>
</dbReference>
<feature type="region of interest" description="Disordered" evidence="1">
    <location>
        <begin position="390"/>
        <end position="450"/>
    </location>
</feature>
<comment type="caution">
    <text evidence="3">The sequence shown here is derived from an EMBL/GenBank/DDBJ whole genome shotgun (WGS) entry which is preliminary data.</text>
</comment>